<dbReference type="EMBL" id="GL996514">
    <property type="protein sequence ID" value="EGV65413.1"/>
    <property type="molecule type" value="Genomic_DNA"/>
</dbReference>
<organism evidence="4">
    <name type="scientific">Candida tenuis (strain ATCC 10573 / BCRC 21748 / CBS 615 / JCM 9827 / NBRC 10315 / NRRL Y-1498 / VKM Y-70)</name>
    <name type="common">Yeast</name>
    <name type="synonym">Yamadazyma tenuis</name>
    <dbReference type="NCBI Taxonomy" id="590646"/>
    <lineage>
        <taxon>Eukaryota</taxon>
        <taxon>Fungi</taxon>
        <taxon>Dikarya</taxon>
        <taxon>Ascomycota</taxon>
        <taxon>Saccharomycotina</taxon>
        <taxon>Pichiomycetes</taxon>
        <taxon>Debaryomycetaceae</taxon>
        <taxon>Yamadazyma</taxon>
    </lineage>
</organism>
<feature type="compositionally biased region" description="Basic and acidic residues" evidence="1">
    <location>
        <begin position="305"/>
        <end position="315"/>
    </location>
</feature>
<proteinExistence type="predicted"/>
<dbReference type="Proteomes" id="UP000000707">
    <property type="component" value="Unassembled WGS sequence"/>
</dbReference>
<dbReference type="STRING" id="590646.G3B0J4"/>
<dbReference type="eggNOG" id="ENOG502RZJP">
    <property type="taxonomic scope" value="Eukaryota"/>
</dbReference>
<dbReference type="Pfam" id="PF00498">
    <property type="entry name" value="FHA"/>
    <property type="match status" value="1"/>
</dbReference>
<dbReference type="HOGENOM" id="CLU_027153_0_0_1"/>
<accession>G3B0J4</accession>
<evidence type="ECO:0000256" key="1">
    <source>
        <dbReference type="SAM" id="MobiDB-lite"/>
    </source>
</evidence>
<evidence type="ECO:0000313" key="4">
    <source>
        <dbReference type="Proteomes" id="UP000000707"/>
    </source>
</evidence>
<dbReference type="OrthoDB" id="5348546at2759"/>
<feature type="compositionally biased region" description="Low complexity" evidence="1">
    <location>
        <begin position="51"/>
        <end position="63"/>
    </location>
</feature>
<feature type="compositionally biased region" description="Basic residues" evidence="1">
    <location>
        <begin position="294"/>
        <end position="304"/>
    </location>
</feature>
<sequence>MSMSQFPPSSPLRDEPEFVHDPFKSKPTSHLPPAPKDDSRGRAFNYPTPHPSSSAGRSSSPHHSYLDDYQHQLLEPKKVAFEINRPVMETGHSGVTITKVPLTHPVVVVGRSSKASDIAIKTTDRTVSRKHLRISHTEDEITIECLGCNGYGVTIPKACYVHKIGPRKYQLAVIDAPLCAQNLHQFKSSKTIRLGLTSTEFVVQAGETIRLPRVANVLLEVKRNVVLVNPSVDSEDTDDELPVVTPLKQVEEMERPQTPKKTAFLVTSEESTPIKKFNKALSSVPLPLQDKTNTHHNHNKKFKRARSEEPRSSAHDDEEEPPLESIQHWQEVSNILVNHLAFSRLSSTPMSVLRGVSDKVNDLTNGQLKVVLMSIDSVGVIQREGKDAAGKPLDEEYYYIPEKDPDTSRKELVGSIRGHGGIRSCRTTHKQYYWKKPAPIKNKTTKNLEK</sequence>
<feature type="region of interest" description="Disordered" evidence="1">
    <location>
        <begin position="1"/>
        <end position="64"/>
    </location>
</feature>
<dbReference type="SUPFAM" id="SSF49879">
    <property type="entry name" value="SMAD/FHA domain"/>
    <property type="match status" value="1"/>
</dbReference>
<feature type="compositionally biased region" description="Basic and acidic residues" evidence="1">
    <location>
        <begin position="12"/>
        <end position="24"/>
    </location>
</feature>
<dbReference type="PROSITE" id="PS50006">
    <property type="entry name" value="FHA_DOMAIN"/>
    <property type="match status" value="1"/>
</dbReference>
<dbReference type="GeneID" id="18250216"/>
<protein>
    <recommendedName>
        <fullName evidence="2">FHA domain-containing protein</fullName>
    </recommendedName>
</protein>
<feature type="region of interest" description="Disordered" evidence="1">
    <location>
        <begin position="283"/>
        <end position="324"/>
    </location>
</feature>
<dbReference type="InterPro" id="IPR008984">
    <property type="entry name" value="SMAD_FHA_dom_sf"/>
</dbReference>
<dbReference type="InterPro" id="IPR000253">
    <property type="entry name" value="FHA_dom"/>
</dbReference>
<feature type="domain" description="FHA" evidence="2">
    <location>
        <begin position="107"/>
        <end position="158"/>
    </location>
</feature>
<name>G3B0J4_CANTC</name>
<reference evidence="3 4" key="1">
    <citation type="journal article" date="2011" name="Proc. Natl. Acad. Sci. U.S.A.">
        <title>Comparative genomics of xylose-fermenting fungi for enhanced biofuel production.</title>
        <authorList>
            <person name="Wohlbach D.J."/>
            <person name="Kuo A."/>
            <person name="Sato T.K."/>
            <person name="Potts K.M."/>
            <person name="Salamov A.A."/>
            <person name="LaButti K.M."/>
            <person name="Sun H."/>
            <person name="Clum A."/>
            <person name="Pangilinan J.L."/>
            <person name="Lindquist E.A."/>
            <person name="Lucas S."/>
            <person name="Lapidus A."/>
            <person name="Jin M."/>
            <person name="Gunawan C."/>
            <person name="Balan V."/>
            <person name="Dale B.E."/>
            <person name="Jeffries T.W."/>
            <person name="Zinkel R."/>
            <person name="Barry K.W."/>
            <person name="Grigoriev I.V."/>
            <person name="Gasch A.P."/>
        </authorList>
    </citation>
    <scope>NUCLEOTIDE SEQUENCE [LARGE SCALE GENOMIC DNA]</scope>
    <source>
        <strain evidence="4">ATCC 10573 / BCRC 21748 / CBS 615 / JCM 9827 / NBRC 10315 / NRRL Y-1498 / VKM Y-70</strain>
    </source>
</reference>
<dbReference type="AlphaFoldDB" id="G3B0J4"/>
<dbReference type="KEGG" id="cten:18250216"/>
<evidence type="ECO:0000313" key="3">
    <source>
        <dbReference type="EMBL" id="EGV65413.1"/>
    </source>
</evidence>
<evidence type="ECO:0000259" key="2">
    <source>
        <dbReference type="PROSITE" id="PS50006"/>
    </source>
</evidence>
<gene>
    <name evidence="3" type="ORF">CANTEDRAFT_92635</name>
</gene>
<keyword evidence="4" id="KW-1185">Reference proteome</keyword>
<dbReference type="Gene3D" id="2.60.200.20">
    <property type="match status" value="1"/>
</dbReference>